<accession>A0A1G2FBX9</accession>
<evidence type="ECO:0008006" key="3">
    <source>
        <dbReference type="Google" id="ProtNLM"/>
    </source>
</evidence>
<sequence>MTRFVNIKYAKGKEYKKVIKKIALTGKCPFCKENFKYHKEPILRKNNGWFLTHDSWPYKNSQYHLIIIGEKHREQFNELTKKDFESVANLTQWAIKKYNIKGGALATRFGDTNFTGASVAHIHFHIISPKQDKKREGSKVVNFPIG</sequence>
<dbReference type="AlphaFoldDB" id="A0A1G2FBX9"/>
<evidence type="ECO:0000313" key="2">
    <source>
        <dbReference type="Proteomes" id="UP000176974"/>
    </source>
</evidence>
<name>A0A1G2FBX9_9BACT</name>
<dbReference type="SUPFAM" id="SSF54197">
    <property type="entry name" value="HIT-like"/>
    <property type="match status" value="1"/>
</dbReference>
<comment type="caution">
    <text evidence="1">The sequence shown here is derived from an EMBL/GenBank/DDBJ whole genome shotgun (WGS) entry which is preliminary data.</text>
</comment>
<dbReference type="Proteomes" id="UP000176974">
    <property type="component" value="Unassembled WGS sequence"/>
</dbReference>
<organism evidence="1 2">
    <name type="scientific">Candidatus Portnoybacteria bacterium RIFCSPHIGHO2_01_FULL_40_12b</name>
    <dbReference type="NCBI Taxonomy" id="1801994"/>
    <lineage>
        <taxon>Bacteria</taxon>
        <taxon>Candidatus Portnoyibacteriota</taxon>
    </lineage>
</organism>
<gene>
    <name evidence="1" type="ORF">A2815_01915</name>
</gene>
<dbReference type="InterPro" id="IPR036265">
    <property type="entry name" value="HIT-like_sf"/>
</dbReference>
<dbReference type="EMBL" id="MHMY01000009">
    <property type="protein sequence ID" value="OGZ35594.1"/>
    <property type="molecule type" value="Genomic_DNA"/>
</dbReference>
<dbReference type="Gene3D" id="3.30.428.10">
    <property type="entry name" value="HIT-like"/>
    <property type="match status" value="1"/>
</dbReference>
<proteinExistence type="predicted"/>
<protein>
    <recommendedName>
        <fullName evidence="3">HIT domain-containing protein</fullName>
    </recommendedName>
</protein>
<reference evidence="1 2" key="1">
    <citation type="journal article" date="2016" name="Nat. Commun.">
        <title>Thousands of microbial genomes shed light on interconnected biogeochemical processes in an aquifer system.</title>
        <authorList>
            <person name="Anantharaman K."/>
            <person name="Brown C.T."/>
            <person name="Hug L.A."/>
            <person name="Sharon I."/>
            <person name="Castelle C.J."/>
            <person name="Probst A.J."/>
            <person name="Thomas B.C."/>
            <person name="Singh A."/>
            <person name="Wilkins M.J."/>
            <person name="Karaoz U."/>
            <person name="Brodie E.L."/>
            <person name="Williams K.H."/>
            <person name="Hubbard S.S."/>
            <person name="Banfield J.F."/>
        </authorList>
    </citation>
    <scope>NUCLEOTIDE SEQUENCE [LARGE SCALE GENOMIC DNA]</scope>
</reference>
<dbReference type="Pfam" id="PF11969">
    <property type="entry name" value="DcpS_C"/>
    <property type="match status" value="1"/>
</dbReference>
<evidence type="ECO:0000313" key="1">
    <source>
        <dbReference type="EMBL" id="OGZ35594.1"/>
    </source>
</evidence>